<keyword evidence="1" id="KW-1185">Reference proteome</keyword>
<dbReference type="RefSeq" id="XP_075086195.1">
    <property type="nucleotide sequence ID" value="XM_075230094.1"/>
</dbReference>
<reference evidence="1" key="1">
    <citation type="journal article" date="2014" name="Nat. Commun.">
        <title>The tobacco genome sequence and its comparison with those of tomato and potato.</title>
        <authorList>
            <person name="Sierro N."/>
            <person name="Battey J.N."/>
            <person name="Ouadi S."/>
            <person name="Bakaher N."/>
            <person name="Bovet L."/>
            <person name="Willig A."/>
            <person name="Goepfert S."/>
            <person name="Peitsch M.C."/>
            <person name="Ivanov N.V."/>
        </authorList>
    </citation>
    <scope>NUCLEOTIDE SEQUENCE [LARGE SCALE GENOMIC DNA]</scope>
</reference>
<protein>
    <submittedName>
        <fullName evidence="2">Uncharacterized protein LOC142168919</fullName>
    </submittedName>
</protein>
<gene>
    <name evidence="2" type="primary">LOC142168919</name>
</gene>
<evidence type="ECO:0000313" key="1">
    <source>
        <dbReference type="Proteomes" id="UP000790787"/>
    </source>
</evidence>
<proteinExistence type="predicted"/>
<dbReference type="Proteomes" id="UP000790787">
    <property type="component" value="Chromosome 14"/>
</dbReference>
<sequence>MGFAEHFIDLIWNMLANDCTFKIFDKLFEDKRFVCYGMPKGTCPSNYLAYADDTIIFVSTGPYSSNMIVEVLTKYEHTHGQLINMSKSSFYMQFNVVGALFNSVGGISGFTRVEFPFTYLGCPIVCIRRRKDYYDDLIKKVKAKLHSWKGKLLSYGGKTTLISCVL</sequence>
<name>A0AC58SMK7_TOBAC</name>
<reference evidence="2" key="2">
    <citation type="submission" date="2025-08" db="UniProtKB">
        <authorList>
            <consortium name="RefSeq"/>
        </authorList>
    </citation>
    <scope>IDENTIFICATION</scope>
    <source>
        <tissue evidence="2">Leaf</tissue>
    </source>
</reference>
<organism evidence="1 2">
    <name type="scientific">Nicotiana tabacum</name>
    <name type="common">Common tobacco</name>
    <dbReference type="NCBI Taxonomy" id="4097"/>
    <lineage>
        <taxon>Eukaryota</taxon>
        <taxon>Viridiplantae</taxon>
        <taxon>Streptophyta</taxon>
        <taxon>Embryophyta</taxon>
        <taxon>Tracheophyta</taxon>
        <taxon>Spermatophyta</taxon>
        <taxon>Magnoliopsida</taxon>
        <taxon>eudicotyledons</taxon>
        <taxon>Gunneridae</taxon>
        <taxon>Pentapetalae</taxon>
        <taxon>asterids</taxon>
        <taxon>lamiids</taxon>
        <taxon>Solanales</taxon>
        <taxon>Solanaceae</taxon>
        <taxon>Nicotianoideae</taxon>
        <taxon>Nicotianeae</taxon>
        <taxon>Nicotiana</taxon>
    </lineage>
</organism>
<accession>A0AC58SMK7</accession>
<evidence type="ECO:0000313" key="2">
    <source>
        <dbReference type="RefSeq" id="XP_075086195.1"/>
    </source>
</evidence>